<name>A0A484H1W0_SOUCH</name>
<dbReference type="InterPro" id="IPR036236">
    <property type="entry name" value="Znf_C2H2_sf"/>
</dbReference>
<reference evidence="1 2" key="1">
    <citation type="journal article" date="2018" name="Genomics">
        <title>Molecular footprints of inshore aquatic adaptation in Indo-Pacific humpback dolphin (Sousa chinensis).</title>
        <authorList>
            <person name="Ming Y."/>
            <person name="Jian J."/>
            <person name="Yu F."/>
            <person name="Yu X."/>
            <person name="Wang J."/>
            <person name="Liu W."/>
        </authorList>
    </citation>
    <scope>NUCLEOTIDE SEQUENCE [LARGE SCALE GENOMIC DNA]</scope>
    <source>
        <strain evidence="1">MY-2018</strain>
        <tissue evidence="1">Skin</tissue>
    </source>
</reference>
<accession>A0A484H1W0</accession>
<dbReference type="AlphaFoldDB" id="A0A484H1W0"/>
<keyword evidence="2" id="KW-1185">Reference proteome</keyword>
<dbReference type="Proteomes" id="UP000295264">
    <property type="component" value="Unassembled WGS sequence"/>
</dbReference>
<organism evidence="1 2">
    <name type="scientific">Sousa chinensis</name>
    <name type="common">Indo-pacific humpbacked dolphin</name>
    <name type="synonym">Steno chinensis</name>
    <dbReference type="NCBI Taxonomy" id="103600"/>
    <lineage>
        <taxon>Eukaryota</taxon>
        <taxon>Metazoa</taxon>
        <taxon>Chordata</taxon>
        <taxon>Craniata</taxon>
        <taxon>Vertebrata</taxon>
        <taxon>Euteleostomi</taxon>
        <taxon>Mammalia</taxon>
        <taxon>Eutheria</taxon>
        <taxon>Laurasiatheria</taxon>
        <taxon>Artiodactyla</taxon>
        <taxon>Whippomorpha</taxon>
        <taxon>Cetacea</taxon>
        <taxon>Odontoceti</taxon>
        <taxon>Delphinidae</taxon>
        <taxon>Sousa</taxon>
    </lineage>
</organism>
<protein>
    <submittedName>
        <fullName evidence="1">Uncharacterized protein</fullName>
    </submittedName>
</protein>
<feature type="non-terminal residue" evidence="1">
    <location>
        <position position="1"/>
    </location>
</feature>
<comment type="caution">
    <text evidence="1">The sequence shown here is derived from an EMBL/GenBank/DDBJ whole genome shotgun (WGS) entry which is preliminary data.</text>
</comment>
<proteinExistence type="predicted"/>
<gene>
    <name evidence="1" type="ORF">DBR06_SOUSAS9910038</name>
</gene>
<dbReference type="SUPFAM" id="SSF57667">
    <property type="entry name" value="beta-beta-alpha zinc fingers"/>
    <property type="match status" value="1"/>
</dbReference>
<evidence type="ECO:0000313" key="2">
    <source>
        <dbReference type="Proteomes" id="UP000295264"/>
    </source>
</evidence>
<evidence type="ECO:0000313" key="1">
    <source>
        <dbReference type="EMBL" id="TEA41893.1"/>
    </source>
</evidence>
<feature type="non-terminal residue" evidence="1">
    <location>
        <position position="30"/>
    </location>
</feature>
<sequence>GRFFCHRPVLILYQSTHTQEKPLECNEGGK</sequence>
<dbReference type="EMBL" id="QWLN02000836">
    <property type="protein sequence ID" value="TEA41893.1"/>
    <property type="molecule type" value="Genomic_DNA"/>
</dbReference>